<dbReference type="InterPro" id="IPR003777">
    <property type="entry name" value="XdhC_CoxI"/>
</dbReference>
<name>A0AAW8G6A2_9GAMM</name>
<feature type="domain" description="XdhC- CoxI" evidence="1">
    <location>
        <begin position="32"/>
        <end position="87"/>
    </location>
</feature>
<protein>
    <submittedName>
        <fullName evidence="3">Xanthine dehydrogenase accessory factor</fullName>
    </submittedName>
</protein>
<accession>A0AAW8G6A2</accession>
<evidence type="ECO:0000313" key="4">
    <source>
        <dbReference type="Proteomes" id="UP001234354"/>
    </source>
</evidence>
<dbReference type="Gene3D" id="3.40.50.720">
    <property type="entry name" value="NAD(P)-binding Rossmann-like Domain"/>
    <property type="match status" value="1"/>
</dbReference>
<sequence>MVAMKDDVTAPPKIADVQRAVLDAAAGADPAHAALALVVDTDGSTYVRAGAMALFDTHGGQVGWLSGGCLEPEIQVRALAAIEHGAADWLELDTREDEDLLSGSAIGCRGRLQLALLPLALLPGLETAIAAWRGGQDQTLRLQTHKPDQLILTLGAQRWTLPCAPAPIGLAAGIGLLFQAPPQVLVLGAGPETPLLLPLLREIGWTTTLVERRPRWQPADAQAVGADALQPLAPAQALTLPASAAADAALVMHHNFELDREALEALAATDIPFVGLLGPVRRQQDLFRLLPPVARQALAPRLRSPVGLDLGGRGAQAIALSIAAQLQAWHHGRTA</sequence>
<dbReference type="InterPro" id="IPR052698">
    <property type="entry name" value="MoCofactor_Util/Proc"/>
</dbReference>
<dbReference type="PANTHER" id="PTHR30388:SF4">
    <property type="entry name" value="MOLYBDENUM COFACTOR INSERTION CHAPERONE PAOD"/>
    <property type="match status" value="1"/>
</dbReference>
<evidence type="ECO:0000259" key="2">
    <source>
        <dbReference type="Pfam" id="PF13478"/>
    </source>
</evidence>
<dbReference type="Pfam" id="PF02625">
    <property type="entry name" value="XdhC_CoxI"/>
    <property type="match status" value="1"/>
</dbReference>
<evidence type="ECO:0000259" key="1">
    <source>
        <dbReference type="Pfam" id="PF02625"/>
    </source>
</evidence>
<reference evidence="3" key="1">
    <citation type="submission" date="2023-07" db="EMBL/GenBank/DDBJ databases">
        <title>Functional and genomic diversity of the sorghum phyllosphere microbiome.</title>
        <authorList>
            <person name="Shade A."/>
        </authorList>
    </citation>
    <scope>NUCLEOTIDE SEQUENCE</scope>
    <source>
        <strain evidence="3">SORGH_AS_0908</strain>
    </source>
</reference>
<dbReference type="PANTHER" id="PTHR30388">
    <property type="entry name" value="ALDEHYDE OXIDOREDUCTASE MOLYBDENUM COFACTOR ASSEMBLY PROTEIN"/>
    <property type="match status" value="1"/>
</dbReference>
<dbReference type="AlphaFoldDB" id="A0AAW8G6A2"/>
<comment type="caution">
    <text evidence="3">The sequence shown here is derived from an EMBL/GenBank/DDBJ whole genome shotgun (WGS) entry which is preliminary data.</text>
</comment>
<evidence type="ECO:0000313" key="3">
    <source>
        <dbReference type="EMBL" id="MDQ1117894.1"/>
    </source>
</evidence>
<organism evidence="3 4">
    <name type="scientific">Pseudoxanthomonas winnipegensis</name>
    <dbReference type="NCBI Taxonomy" id="2480810"/>
    <lineage>
        <taxon>Bacteria</taxon>
        <taxon>Pseudomonadati</taxon>
        <taxon>Pseudomonadota</taxon>
        <taxon>Gammaproteobacteria</taxon>
        <taxon>Lysobacterales</taxon>
        <taxon>Lysobacteraceae</taxon>
        <taxon>Pseudoxanthomonas</taxon>
    </lineage>
</organism>
<gene>
    <name evidence="3" type="ORF">QE383_000202</name>
</gene>
<dbReference type="EMBL" id="JAUTBB010000001">
    <property type="protein sequence ID" value="MDQ1117894.1"/>
    <property type="molecule type" value="Genomic_DNA"/>
</dbReference>
<dbReference type="Pfam" id="PF13478">
    <property type="entry name" value="XdhC_C"/>
    <property type="match status" value="1"/>
</dbReference>
<feature type="domain" description="XdhC Rossmann" evidence="2">
    <location>
        <begin position="184"/>
        <end position="326"/>
    </location>
</feature>
<dbReference type="Proteomes" id="UP001234354">
    <property type="component" value="Unassembled WGS sequence"/>
</dbReference>
<dbReference type="InterPro" id="IPR027051">
    <property type="entry name" value="XdhC_Rossmann_dom"/>
</dbReference>
<proteinExistence type="predicted"/>